<evidence type="ECO:0000313" key="2">
    <source>
        <dbReference type="EMBL" id="CAG8783656.1"/>
    </source>
</evidence>
<evidence type="ECO:0000313" key="3">
    <source>
        <dbReference type="Proteomes" id="UP000789759"/>
    </source>
</evidence>
<accession>A0A9N9JKE7</accession>
<feature type="non-terminal residue" evidence="2">
    <location>
        <position position="69"/>
    </location>
</feature>
<organism evidence="2 3">
    <name type="scientific">Cetraspora pellucida</name>
    <dbReference type="NCBI Taxonomy" id="1433469"/>
    <lineage>
        <taxon>Eukaryota</taxon>
        <taxon>Fungi</taxon>
        <taxon>Fungi incertae sedis</taxon>
        <taxon>Mucoromycota</taxon>
        <taxon>Glomeromycotina</taxon>
        <taxon>Glomeromycetes</taxon>
        <taxon>Diversisporales</taxon>
        <taxon>Gigasporaceae</taxon>
        <taxon>Cetraspora</taxon>
    </lineage>
</organism>
<reference evidence="2" key="1">
    <citation type="submission" date="2021-06" db="EMBL/GenBank/DDBJ databases">
        <authorList>
            <person name="Kallberg Y."/>
            <person name="Tangrot J."/>
            <person name="Rosling A."/>
        </authorList>
    </citation>
    <scope>NUCLEOTIDE SEQUENCE</scope>
    <source>
        <strain evidence="2">FL966</strain>
    </source>
</reference>
<dbReference type="OrthoDB" id="10418206at2759"/>
<dbReference type="AlphaFoldDB" id="A0A9N9JKE7"/>
<name>A0A9N9JKE7_9GLOM</name>
<feature type="region of interest" description="Disordered" evidence="1">
    <location>
        <begin position="1"/>
        <end position="20"/>
    </location>
</feature>
<evidence type="ECO:0000256" key="1">
    <source>
        <dbReference type="SAM" id="MobiDB-lite"/>
    </source>
</evidence>
<gene>
    <name evidence="2" type="ORF">CPELLU_LOCUS16542</name>
</gene>
<sequence>MEQQQKEQESDDSDKEPSKISVSEGFAGLKKFIEFFEQQSDQHFRSEDLNVIRKYLPIMRCKDIESKKQ</sequence>
<dbReference type="EMBL" id="CAJVQA010024774">
    <property type="protein sequence ID" value="CAG8783656.1"/>
    <property type="molecule type" value="Genomic_DNA"/>
</dbReference>
<keyword evidence="3" id="KW-1185">Reference proteome</keyword>
<protein>
    <submittedName>
        <fullName evidence="2">21143_t:CDS:1</fullName>
    </submittedName>
</protein>
<proteinExistence type="predicted"/>
<dbReference type="Proteomes" id="UP000789759">
    <property type="component" value="Unassembled WGS sequence"/>
</dbReference>
<comment type="caution">
    <text evidence="2">The sequence shown here is derived from an EMBL/GenBank/DDBJ whole genome shotgun (WGS) entry which is preliminary data.</text>
</comment>